<dbReference type="Proteomes" id="UP000238836">
    <property type="component" value="Unassembled WGS sequence"/>
</dbReference>
<proteinExistence type="predicted"/>
<reference evidence="1 2" key="1">
    <citation type="submission" date="2018-03" db="EMBL/GenBank/DDBJ databases">
        <title>Genomic Encyclopedia of Archaeal and Bacterial Type Strains, Phase II (KMG-II): from individual species to whole genera.</title>
        <authorList>
            <person name="Goeker M."/>
        </authorList>
    </citation>
    <scope>NUCLEOTIDE SEQUENCE [LARGE SCALE GENOMIC DNA]</scope>
    <source>
        <strain evidence="1 2">RHA1</strain>
    </source>
</reference>
<evidence type="ECO:0000313" key="2">
    <source>
        <dbReference type="Proteomes" id="UP000238836"/>
    </source>
</evidence>
<sequence length="55" mass="6407">MLQFALVQSIGLKFHLGYDESLQEKGEQLFQLSKFLSLILRHRRNLINNQLHIAG</sequence>
<protein>
    <submittedName>
        <fullName evidence="1">Uncharacterized protein</fullName>
    </submittedName>
</protein>
<comment type="caution">
    <text evidence="1">The sequence shown here is derived from an EMBL/GenBank/DDBJ whole genome shotgun (WGS) entry which is preliminary data.</text>
</comment>
<evidence type="ECO:0000313" key="1">
    <source>
        <dbReference type="EMBL" id="PRZ12177.1"/>
    </source>
</evidence>
<organism evidence="1 2">
    <name type="scientific">Laceyella sediminis</name>
    <dbReference type="NCBI Taxonomy" id="573074"/>
    <lineage>
        <taxon>Bacteria</taxon>
        <taxon>Bacillati</taxon>
        <taxon>Bacillota</taxon>
        <taxon>Bacilli</taxon>
        <taxon>Bacillales</taxon>
        <taxon>Thermoactinomycetaceae</taxon>
        <taxon>Laceyella</taxon>
    </lineage>
</organism>
<accession>A0ABX5EK70</accession>
<name>A0ABX5EK70_9BACL</name>
<keyword evidence="2" id="KW-1185">Reference proteome</keyword>
<gene>
    <name evidence="1" type="ORF">CLV36_11658</name>
</gene>
<dbReference type="EMBL" id="PVTZ01000016">
    <property type="protein sequence ID" value="PRZ12177.1"/>
    <property type="molecule type" value="Genomic_DNA"/>
</dbReference>